<gene>
    <name evidence="6" type="ordered locus">BH16270</name>
</gene>
<protein>
    <recommendedName>
        <fullName evidence="5">NADPH-dependent FMN reductase-like domain-containing protein</fullName>
    </recommendedName>
</protein>
<dbReference type="PANTHER" id="PTHR43408">
    <property type="entry name" value="FMN REDUCTASE (NADPH)"/>
    <property type="match status" value="1"/>
</dbReference>
<dbReference type="GeneID" id="92986247"/>
<feature type="domain" description="NADPH-dependent FMN reductase-like" evidence="5">
    <location>
        <begin position="1"/>
        <end position="146"/>
    </location>
</feature>
<dbReference type="KEGG" id="bhe:BH16270"/>
<evidence type="ECO:0000256" key="1">
    <source>
        <dbReference type="ARBA" id="ARBA00005990"/>
    </source>
</evidence>
<reference evidence="6 7" key="1">
    <citation type="journal article" date="2004" name="Proc. Natl. Acad. Sci. U.S.A.">
        <title>The louse-borne human pathogen Bartonella quintana is a genomic derivative of the zoonotic agent Bartonella henselae.</title>
        <authorList>
            <person name="Alsmark U.C.M."/>
            <person name="Frank A.C."/>
            <person name="Karlberg E.O."/>
            <person name="Legault B.-A."/>
            <person name="Ardell D.H."/>
            <person name="Canbaeck B."/>
            <person name="Eriksson A.-S."/>
            <person name="Naeslund A.K."/>
            <person name="Handley S.A."/>
            <person name="Huvet M."/>
            <person name="La Scola B."/>
            <person name="Holmberg M."/>
            <person name="Andersson S.G.E."/>
        </authorList>
    </citation>
    <scope>NUCLEOTIDE SEQUENCE [LARGE SCALE GENOMIC DNA]</scope>
    <source>
        <strain evidence="7">ATCC 49882 / DSM 28221 / CCUG 30454 / Houston 1</strain>
    </source>
</reference>
<dbReference type="Gene3D" id="3.40.50.360">
    <property type="match status" value="1"/>
</dbReference>
<dbReference type="InterPro" id="IPR029039">
    <property type="entry name" value="Flavoprotein-like_sf"/>
</dbReference>
<keyword evidence="3" id="KW-0288">FMN</keyword>
<accession>A0A0H3LY93</accession>
<evidence type="ECO:0000256" key="4">
    <source>
        <dbReference type="ARBA" id="ARBA00023002"/>
    </source>
</evidence>
<dbReference type="EMBL" id="BX897699">
    <property type="protein sequence ID" value="CAF28389.1"/>
    <property type="molecule type" value="Genomic_DNA"/>
</dbReference>
<evidence type="ECO:0000259" key="5">
    <source>
        <dbReference type="Pfam" id="PF03358"/>
    </source>
</evidence>
<dbReference type="RefSeq" id="WP_011181389.1">
    <property type="nucleotide sequence ID" value="NC_005956.1"/>
</dbReference>
<dbReference type="EnsemblBacteria" id="CAF28389">
    <property type="protein sequence ID" value="CAF28389"/>
    <property type="gene ID" value="BH16270"/>
</dbReference>
<name>A0A0H3LY93_BARHE</name>
<sequence>MNITIILGSVRQPSLTRTLAHCLADCLLMRDASLNWVDLREQPLPIVDPDYHSHVEDNPSAAVRQFIKKIAAADGVILASPLYQGSYSGVLKNALDHLTYDAFLRKPIGLISHGSTVQKCAQPCEHLLPVVRTLYGYPLQCQVTSAKQDFASDDEGRTWKIISEEVRERCERLADEMCEFLNQKREIIG</sequence>
<dbReference type="InterPro" id="IPR051814">
    <property type="entry name" value="NAD(P)H-dep_FMN_reductase"/>
</dbReference>
<organism evidence="6 7">
    <name type="scientific">Bartonella henselae (strain ATCC 49882 / DSM 28221 / CCUG 30454 / Houston 1)</name>
    <name type="common">Rochalimaea henselae</name>
    <dbReference type="NCBI Taxonomy" id="283166"/>
    <lineage>
        <taxon>Bacteria</taxon>
        <taxon>Pseudomonadati</taxon>
        <taxon>Pseudomonadota</taxon>
        <taxon>Alphaproteobacteria</taxon>
        <taxon>Hyphomicrobiales</taxon>
        <taxon>Bartonellaceae</taxon>
        <taxon>Bartonella</taxon>
    </lineage>
</organism>
<proteinExistence type="inferred from homology"/>
<dbReference type="Pfam" id="PF03358">
    <property type="entry name" value="FMN_red"/>
    <property type="match status" value="1"/>
</dbReference>
<dbReference type="eggNOG" id="COG0431">
    <property type="taxonomic scope" value="Bacteria"/>
</dbReference>
<dbReference type="SUPFAM" id="SSF52218">
    <property type="entry name" value="Flavoproteins"/>
    <property type="match status" value="1"/>
</dbReference>
<comment type="similarity">
    <text evidence="1">Belongs to the SsuE family.</text>
</comment>
<dbReference type="PANTHER" id="PTHR43408:SF2">
    <property type="entry name" value="FMN REDUCTASE (NADPH)"/>
    <property type="match status" value="1"/>
</dbReference>
<dbReference type="InterPro" id="IPR005025">
    <property type="entry name" value="FMN_Rdtase-like_dom"/>
</dbReference>
<keyword evidence="4" id="KW-0560">Oxidoreductase</keyword>
<dbReference type="AlphaFoldDB" id="A0A0H3LY93"/>
<dbReference type="PaxDb" id="283166-BH16270"/>
<keyword evidence="2" id="KW-0285">Flavoprotein</keyword>
<evidence type="ECO:0000256" key="2">
    <source>
        <dbReference type="ARBA" id="ARBA00022630"/>
    </source>
</evidence>
<dbReference type="Proteomes" id="UP000000421">
    <property type="component" value="Chromosome"/>
</dbReference>
<dbReference type="OrthoDB" id="1643408at2"/>
<keyword evidence="7" id="KW-1185">Reference proteome</keyword>
<accession>A0A0K8J2I7</accession>
<evidence type="ECO:0000313" key="6">
    <source>
        <dbReference type="EMBL" id="CAF28389.1"/>
    </source>
</evidence>
<evidence type="ECO:0000313" key="7">
    <source>
        <dbReference type="Proteomes" id="UP000000421"/>
    </source>
</evidence>
<dbReference type="GO" id="GO:0016491">
    <property type="term" value="F:oxidoreductase activity"/>
    <property type="evidence" value="ECO:0007669"/>
    <property type="project" value="UniProtKB-KW"/>
</dbReference>
<evidence type="ECO:0000256" key="3">
    <source>
        <dbReference type="ARBA" id="ARBA00022643"/>
    </source>
</evidence>